<organism evidence="2 3">
    <name type="scientific">Aquisalimonas asiatica</name>
    <dbReference type="NCBI Taxonomy" id="406100"/>
    <lineage>
        <taxon>Bacteria</taxon>
        <taxon>Pseudomonadati</taxon>
        <taxon>Pseudomonadota</taxon>
        <taxon>Gammaproteobacteria</taxon>
        <taxon>Chromatiales</taxon>
        <taxon>Ectothiorhodospiraceae</taxon>
        <taxon>Aquisalimonas</taxon>
    </lineage>
</organism>
<dbReference type="EMBL" id="FOEG01000002">
    <property type="protein sequence ID" value="SEO67007.1"/>
    <property type="molecule type" value="Genomic_DNA"/>
</dbReference>
<protein>
    <recommendedName>
        <fullName evidence="4">DUF3306 domain-containing protein</fullName>
    </recommendedName>
</protein>
<dbReference type="InterPro" id="IPR021735">
    <property type="entry name" value="DUF3306"/>
</dbReference>
<dbReference type="Pfam" id="PF11748">
    <property type="entry name" value="DUF3306"/>
    <property type="match status" value="1"/>
</dbReference>
<gene>
    <name evidence="2" type="ORF">SAMN04488052_10291</name>
</gene>
<proteinExistence type="predicted"/>
<reference evidence="2 3" key="1">
    <citation type="submission" date="2016-10" db="EMBL/GenBank/DDBJ databases">
        <authorList>
            <person name="de Groot N.N."/>
        </authorList>
    </citation>
    <scope>NUCLEOTIDE SEQUENCE [LARGE SCALE GENOMIC DNA]</scope>
    <source>
        <strain evidence="2 3">CGMCC 1.6291</strain>
    </source>
</reference>
<dbReference type="Proteomes" id="UP000199657">
    <property type="component" value="Unassembled WGS sequence"/>
</dbReference>
<evidence type="ECO:0000313" key="2">
    <source>
        <dbReference type="EMBL" id="SEO67007.1"/>
    </source>
</evidence>
<feature type="region of interest" description="Disordered" evidence="1">
    <location>
        <begin position="1"/>
        <end position="81"/>
    </location>
</feature>
<dbReference type="AlphaFoldDB" id="A0A1H8RL72"/>
<feature type="compositionally biased region" description="Basic and acidic residues" evidence="1">
    <location>
        <begin position="183"/>
        <end position="193"/>
    </location>
</feature>
<name>A0A1H8RL72_9GAMM</name>
<feature type="compositionally biased region" description="Acidic residues" evidence="1">
    <location>
        <begin position="160"/>
        <end position="169"/>
    </location>
</feature>
<sequence length="193" mass="21649">MSEREQQTADTGFFDRWSRRKAGRRQGEVLPDEPEQPQAEAAVDTEEVEEAPVRIDERTGKPYDELTDDDMPPLESLTPDSDVSMFMARNISPELRRKALRTLFRSPKFNKISLCAEYAEDYTTWTPMGDVVPHDWKRAIAREAERARQKLADAMGDDMQAADDGVELADADRTAGGTATGADGHEPTTRTDD</sequence>
<dbReference type="OrthoDB" id="5609487at2"/>
<accession>A0A1H8RL72</accession>
<keyword evidence="3" id="KW-1185">Reference proteome</keyword>
<feature type="compositionally biased region" description="Basic and acidic residues" evidence="1">
    <location>
        <begin position="51"/>
        <end position="64"/>
    </location>
</feature>
<feature type="region of interest" description="Disordered" evidence="1">
    <location>
        <begin position="156"/>
        <end position="193"/>
    </location>
</feature>
<evidence type="ECO:0000313" key="3">
    <source>
        <dbReference type="Proteomes" id="UP000199657"/>
    </source>
</evidence>
<dbReference type="STRING" id="406100.SAMN04488052_10291"/>
<dbReference type="RefSeq" id="WP_091640589.1">
    <property type="nucleotide sequence ID" value="NZ_FOEG01000002.1"/>
</dbReference>
<evidence type="ECO:0000256" key="1">
    <source>
        <dbReference type="SAM" id="MobiDB-lite"/>
    </source>
</evidence>
<evidence type="ECO:0008006" key="4">
    <source>
        <dbReference type="Google" id="ProtNLM"/>
    </source>
</evidence>